<comment type="cofactor">
    <cofactor evidence="1">
        <name>a divalent metal cation</name>
        <dbReference type="ChEBI" id="CHEBI:60240"/>
    </cofactor>
</comment>
<feature type="region of interest" description="Disordered" evidence="8">
    <location>
        <begin position="1"/>
        <end position="26"/>
    </location>
</feature>
<keyword evidence="4" id="KW-0540">Nuclease</keyword>
<evidence type="ECO:0000259" key="10">
    <source>
        <dbReference type="Pfam" id="PF13359"/>
    </source>
</evidence>
<evidence type="ECO:0000256" key="1">
    <source>
        <dbReference type="ARBA" id="ARBA00001968"/>
    </source>
</evidence>
<reference evidence="11" key="3">
    <citation type="submission" date="2025-08" db="UniProtKB">
        <authorList>
            <consortium name="Ensembl"/>
        </authorList>
    </citation>
    <scope>IDENTIFICATION</scope>
    <source>
        <strain evidence="11">HSOK</strain>
    </source>
</reference>
<comment type="subcellular location">
    <subcellularLocation>
        <location evidence="2">Nucleus</location>
    </subcellularLocation>
</comment>
<accession>A0A3P9HCQ4</accession>
<evidence type="ECO:0000256" key="7">
    <source>
        <dbReference type="ARBA" id="ARBA00023242"/>
    </source>
</evidence>
<dbReference type="PANTHER" id="PTHR22930:SF206">
    <property type="entry name" value="NUCLEASE HARBI1"/>
    <property type="match status" value="1"/>
</dbReference>
<feature type="transmembrane region" description="Helical" evidence="9">
    <location>
        <begin position="104"/>
        <end position="121"/>
    </location>
</feature>
<dbReference type="PANTHER" id="PTHR22930">
    <property type="match status" value="1"/>
</dbReference>
<organism evidence="11 12">
    <name type="scientific">Oryzias latipes</name>
    <name type="common">Japanese rice fish</name>
    <name type="synonym">Japanese killifish</name>
    <dbReference type="NCBI Taxonomy" id="8090"/>
    <lineage>
        <taxon>Eukaryota</taxon>
        <taxon>Metazoa</taxon>
        <taxon>Chordata</taxon>
        <taxon>Craniata</taxon>
        <taxon>Vertebrata</taxon>
        <taxon>Euteleostomi</taxon>
        <taxon>Actinopterygii</taxon>
        <taxon>Neopterygii</taxon>
        <taxon>Teleostei</taxon>
        <taxon>Neoteleostei</taxon>
        <taxon>Acanthomorphata</taxon>
        <taxon>Ovalentaria</taxon>
        <taxon>Atherinomorphae</taxon>
        <taxon>Beloniformes</taxon>
        <taxon>Adrianichthyidae</taxon>
        <taxon>Oryziinae</taxon>
        <taxon>Oryzias</taxon>
    </lineage>
</organism>
<keyword evidence="6" id="KW-0378">Hydrolase</keyword>
<keyword evidence="9" id="KW-1133">Transmembrane helix</keyword>
<evidence type="ECO:0000256" key="6">
    <source>
        <dbReference type="ARBA" id="ARBA00022801"/>
    </source>
</evidence>
<evidence type="ECO:0000256" key="2">
    <source>
        <dbReference type="ARBA" id="ARBA00004123"/>
    </source>
</evidence>
<evidence type="ECO:0000256" key="3">
    <source>
        <dbReference type="ARBA" id="ARBA00006958"/>
    </source>
</evidence>
<reference key="1">
    <citation type="journal article" date="2007" name="Nature">
        <title>The medaka draft genome and insights into vertebrate genome evolution.</title>
        <authorList>
            <person name="Kasahara M."/>
            <person name="Naruse K."/>
            <person name="Sasaki S."/>
            <person name="Nakatani Y."/>
            <person name="Qu W."/>
            <person name="Ahsan B."/>
            <person name="Yamada T."/>
            <person name="Nagayasu Y."/>
            <person name="Doi K."/>
            <person name="Kasai Y."/>
            <person name="Jindo T."/>
            <person name="Kobayashi D."/>
            <person name="Shimada A."/>
            <person name="Toyoda A."/>
            <person name="Kuroki Y."/>
            <person name="Fujiyama A."/>
            <person name="Sasaki T."/>
            <person name="Shimizu A."/>
            <person name="Asakawa S."/>
            <person name="Shimizu N."/>
            <person name="Hashimoto S."/>
            <person name="Yang J."/>
            <person name="Lee Y."/>
            <person name="Matsushima K."/>
            <person name="Sugano S."/>
            <person name="Sakaizumi M."/>
            <person name="Narita T."/>
            <person name="Ohishi K."/>
            <person name="Haga S."/>
            <person name="Ohta F."/>
            <person name="Nomoto H."/>
            <person name="Nogata K."/>
            <person name="Morishita T."/>
            <person name="Endo T."/>
            <person name="Shin-I T."/>
            <person name="Takeda H."/>
            <person name="Morishita S."/>
            <person name="Kohara Y."/>
        </authorList>
    </citation>
    <scope>NUCLEOTIDE SEQUENCE [LARGE SCALE GENOMIC DNA]</scope>
    <source>
        <strain>Hd-rR</strain>
    </source>
</reference>
<feature type="domain" description="DDE Tnp4" evidence="10">
    <location>
        <begin position="262"/>
        <end position="428"/>
    </location>
</feature>
<dbReference type="Proteomes" id="UP000265200">
    <property type="component" value="Chromosome 6"/>
</dbReference>
<evidence type="ECO:0000256" key="8">
    <source>
        <dbReference type="SAM" id="MobiDB-lite"/>
    </source>
</evidence>
<evidence type="ECO:0000313" key="12">
    <source>
        <dbReference type="Proteomes" id="UP000265200"/>
    </source>
</evidence>
<dbReference type="GO" id="GO:0004518">
    <property type="term" value="F:nuclease activity"/>
    <property type="evidence" value="ECO:0007669"/>
    <property type="project" value="UniProtKB-KW"/>
</dbReference>
<keyword evidence="7" id="KW-0539">Nucleus</keyword>
<name>A0A3P9HCQ4_ORYLA</name>
<evidence type="ECO:0000256" key="9">
    <source>
        <dbReference type="SAM" id="Phobius"/>
    </source>
</evidence>
<evidence type="ECO:0000256" key="4">
    <source>
        <dbReference type="ARBA" id="ARBA00022722"/>
    </source>
</evidence>
<comment type="similarity">
    <text evidence="3">Belongs to the HARBI1 family.</text>
</comment>
<dbReference type="Pfam" id="PF13359">
    <property type="entry name" value="DDE_Tnp_4"/>
    <property type="match status" value="1"/>
</dbReference>
<evidence type="ECO:0000313" key="11">
    <source>
        <dbReference type="Ensembl" id="ENSORLP00015005374.1"/>
    </source>
</evidence>
<dbReference type="InterPro" id="IPR045249">
    <property type="entry name" value="HARBI1-like"/>
</dbReference>
<feature type="compositionally biased region" description="Basic and acidic residues" evidence="8">
    <location>
        <begin position="1"/>
        <end position="11"/>
    </location>
</feature>
<evidence type="ECO:0000256" key="5">
    <source>
        <dbReference type="ARBA" id="ARBA00022723"/>
    </source>
</evidence>
<keyword evidence="5" id="KW-0479">Metal-binding</keyword>
<keyword evidence="9" id="KW-0812">Transmembrane</keyword>
<dbReference type="GO" id="GO:0016787">
    <property type="term" value="F:hydrolase activity"/>
    <property type="evidence" value="ECO:0007669"/>
    <property type="project" value="UniProtKB-KW"/>
</dbReference>
<sequence>MTAVKGLKELRGATPGGPPSLGGNAPGRALRHHWASRFVLDLKMEEAARSAALLCSVFMSGSAPLLGGQLSEMCRLQAAVLRRNRTQEALDRDRRRRQYLRRRRAFLLSSIAGILSVIPTTRRPIWARRRIRGENFWATAESYDEDAWKAQFRVSRSTFDYLVKLIGPSIQRRRTNYRTPIEPRRRLAITLWWFARSGEYRSIADTFGVGIATVCIIVRQVTSAIVELLCRRFVSLPTGQQLDETIRGFADRCYPLCAGAIGSTHIPIAPPRDNPDHYVNARGWHSVILQGVVDHRLRFTDVYAGWPGSNSSASVLSSSDLYLKAEDRPDGYLFPREKSVLSGGVEIPVHLISDVSFPLRPWLMKGYSDEHQLSPEQRRFTFTLASARSVVDAAFMRLKGRWRCLLKKSDIDVSMMPKVVAACCVLHNICELQGDAFLPEWNVQMAPSGTYLIQPDVVPCQEETHGTAEVVRRTIAYNLLSILQH</sequence>
<protein>
    <recommendedName>
        <fullName evidence="10">DDE Tnp4 domain-containing protein</fullName>
    </recommendedName>
</protein>
<dbReference type="GO" id="GO:0046872">
    <property type="term" value="F:metal ion binding"/>
    <property type="evidence" value="ECO:0007669"/>
    <property type="project" value="UniProtKB-KW"/>
</dbReference>
<dbReference type="Ensembl" id="ENSORLT00015006039.1">
    <property type="protein sequence ID" value="ENSORLP00015005374.1"/>
    <property type="gene ID" value="ENSORLG00015006152.1"/>
</dbReference>
<dbReference type="AlphaFoldDB" id="A0A3P9HCQ4"/>
<dbReference type="InterPro" id="IPR027806">
    <property type="entry name" value="HARBI1_dom"/>
</dbReference>
<reference evidence="11" key="4">
    <citation type="submission" date="2025-09" db="UniProtKB">
        <authorList>
            <consortium name="Ensembl"/>
        </authorList>
    </citation>
    <scope>IDENTIFICATION</scope>
    <source>
        <strain evidence="11">HSOK</strain>
    </source>
</reference>
<reference evidence="11 12" key="2">
    <citation type="submission" date="2017-04" db="EMBL/GenBank/DDBJ databases">
        <title>CpG methylation of centromeres and impact of large insertions on vertebrate speciation.</title>
        <authorList>
            <person name="Ichikawa K."/>
            <person name="Yoshimura J."/>
            <person name="Morishita S."/>
        </authorList>
    </citation>
    <scope>NUCLEOTIDE SEQUENCE</scope>
    <source>
        <strain evidence="11 12">HSOK</strain>
    </source>
</reference>
<keyword evidence="9" id="KW-0472">Membrane</keyword>
<dbReference type="GO" id="GO:0005634">
    <property type="term" value="C:nucleus"/>
    <property type="evidence" value="ECO:0007669"/>
    <property type="project" value="UniProtKB-SubCell"/>
</dbReference>
<proteinExistence type="inferred from homology"/>